<dbReference type="Proteomes" id="UP000317318">
    <property type="component" value="Chromosome"/>
</dbReference>
<dbReference type="KEGG" id="svp:Pan189_28250"/>
<accession>A0A517R3H5</accession>
<dbReference type="RefSeq" id="WP_145364539.1">
    <property type="nucleotide sequence ID" value="NZ_CP036268.1"/>
</dbReference>
<name>A0A517R3H5_9PLAN</name>
<proteinExistence type="predicted"/>
<dbReference type="EMBL" id="CP036268">
    <property type="protein sequence ID" value="QDT38431.1"/>
    <property type="molecule type" value="Genomic_DNA"/>
</dbReference>
<reference evidence="1 2" key="1">
    <citation type="submission" date="2019-02" db="EMBL/GenBank/DDBJ databases">
        <title>Deep-cultivation of Planctomycetes and their phenomic and genomic characterization uncovers novel biology.</title>
        <authorList>
            <person name="Wiegand S."/>
            <person name="Jogler M."/>
            <person name="Boedeker C."/>
            <person name="Pinto D."/>
            <person name="Vollmers J."/>
            <person name="Rivas-Marin E."/>
            <person name="Kohn T."/>
            <person name="Peeters S.H."/>
            <person name="Heuer A."/>
            <person name="Rast P."/>
            <person name="Oberbeckmann S."/>
            <person name="Bunk B."/>
            <person name="Jeske O."/>
            <person name="Meyerdierks A."/>
            <person name="Storesund J.E."/>
            <person name="Kallscheuer N."/>
            <person name="Luecker S."/>
            <person name="Lage O.M."/>
            <person name="Pohl T."/>
            <person name="Merkel B.J."/>
            <person name="Hornburger P."/>
            <person name="Mueller R.-W."/>
            <person name="Bruemmer F."/>
            <person name="Labrenz M."/>
            <person name="Spormann A.M."/>
            <person name="Op den Camp H."/>
            <person name="Overmann J."/>
            <person name="Amann R."/>
            <person name="Jetten M.S.M."/>
            <person name="Mascher T."/>
            <person name="Medema M.H."/>
            <person name="Devos D.P."/>
            <person name="Kaster A.-K."/>
            <person name="Ovreas L."/>
            <person name="Rohde M."/>
            <person name="Galperin M.Y."/>
            <person name="Jogler C."/>
        </authorList>
    </citation>
    <scope>NUCLEOTIDE SEQUENCE [LARGE SCALE GENOMIC DNA]</scope>
    <source>
        <strain evidence="1 2">Pan189</strain>
    </source>
</reference>
<dbReference type="OrthoDB" id="215190at2"/>
<evidence type="ECO:0000313" key="2">
    <source>
        <dbReference type="Proteomes" id="UP000317318"/>
    </source>
</evidence>
<dbReference type="AlphaFoldDB" id="A0A517R3H5"/>
<evidence type="ECO:0000313" key="1">
    <source>
        <dbReference type="EMBL" id="QDT38431.1"/>
    </source>
</evidence>
<keyword evidence="2" id="KW-1185">Reference proteome</keyword>
<sequence>MDAHHGGVTSPDGNNLDSSKAELPASFLELAASRRQWIDETLAPWCRSASRTELVKAEAEWTNLAGRVDPRGTLWKWAWGRFPALVEEQLGEIDETHEVRVTRCDGSYVTGYPDARRSEHGRLAIISTAEDDADPISIDEIASVERALSPHV</sequence>
<gene>
    <name evidence="1" type="ORF">Pan189_28250</name>
</gene>
<protein>
    <submittedName>
        <fullName evidence="1">Uncharacterized protein</fullName>
    </submittedName>
</protein>
<organism evidence="1 2">
    <name type="scientific">Stratiformator vulcanicus</name>
    <dbReference type="NCBI Taxonomy" id="2527980"/>
    <lineage>
        <taxon>Bacteria</taxon>
        <taxon>Pseudomonadati</taxon>
        <taxon>Planctomycetota</taxon>
        <taxon>Planctomycetia</taxon>
        <taxon>Planctomycetales</taxon>
        <taxon>Planctomycetaceae</taxon>
        <taxon>Stratiformator</taxon>
    </lineage>
</organism>